<dbReference type="AlphaFoldDB" id="A0A9E7HJN3"/>
<organism evidence="2 3">
    <name type="scientific">Musa troglodytarum</name>
    <name type="common">fe'i banana</name>
    <dbReference type="NCBI Taxonomy" id="320322"/>
    <lineage>
        <taxon>Eukaryota</taxon>
        <taxon>Viridiplantae</taxon>
        <taxon>Streptophyta</taxon>
        <taxon>Embryophyta</taxon>
        <taxon>Tracheophyta</taxon>
        <taxon>Spermatophyta</taxon>
        <taxon>Magnoliopsida</taxon>
        <taxon>Liliopsida</taxon>
        <taxon>Zingiberales</taxon>
        <taxon>Musaceae</taxon>
        <taxon>Musa</taxon>
    </lineage>
</organism>
<evidence type="ECO:0000313" key="3">
    <source>
        <dbReference type="Proteomes" id="UP001055439"/>
    </source>
</evidence>
<reference evidence="2" key="1">
    <citation type="submission" date="2022-05" db="EMBL/GenBank/DDBJ databases">
        <title>The Musa troglodytarum L. genome provides insights into the mechanism of non-climacteric behaviour and enrichment of carotenoids.</title>
        <authorList>
            <person name="Wang J."/>
        </authorList>
    </citation>
    <scope>NUCLEOTIDE SEQUENCE</scope>
    <source>
        <tissue evidence="2">Leaf</tissue>
    </source>
</reference>
<sequence>MVDSSVTVLSSSSMVSPCSPNLQESCHKYLNRSKVSCEQHGKLDPGSKMVITDVGILNCSHCESHLPEELVAWNSLHSIISFMILCDRHLPQLITPAGEFQQGSKGGPMERTKHRMNEISDL</sequence>
<proteinExistence type="predicted"/>
<accession>A0A9E7HJN3</accession>
<gene>
    <name evidence="2" type="ORF">MUK42_16029</name>
</gene>
<dbReference type="EMBL" id="CP097510">
    <property type="protein sequence ID" value="URE31298.1"/>
    <property type="molecule type" value="Genomic_DNA"/>
</dbReference>
<name>A0A9E7HJN3_9LILI</name>
<evidence type="ECO:0000256" key="1">
    <source>
        <dbReference type="SAM" id="MobiDB-lite"/>
    </source>
</evidence>
<dbReference type="EMBL" id="CP097510">
    <property type="protein sequence ID" value="URE31299.1"/>
    <property type="molecule type" value="Genomic_DNA"/>
</dbReference>
<dbReference type="Proteomes" id="UP001055439">
    <property type="component" value="Chromosome 8"/>
</dbReference>
<evidence type="ECO:0000313" key="2">
    <source>
        <dbReference type="EMBL" id="URE31299.1"/>
    </source>
</evidence>
<protein>
    <submittedName>
        <fullName evidence="2">DUF246 domain-containing protein</fullName>
    </submittedName>
</protein>
<keyword evidence="3" id="KW-1185">Reference proteome</keyword>
<feature type="compositionally biased region" description="Basic and acidic residues" evidence="1">
    <location>
        <begin position="108"/>
        <end position="122"/>
    </location>
</feature>
<dbReference type="OrthoDB" id="2017676at2759"/>
<feature type="region of interest" description="Disordered" evidence="1">
    <location>
        <begin position="98"/>
        <end position="122"/>
    </location>
</feature>